<protein>
    <recommendedName>
        <fullName evidence="11">Sulphur transport domain-containing protein</fullName>
    </recommendedName>
</protein>
<evidence type="ECO:0000313" key="10">
    <source>
        <dbReference type="Proteomes" id="UP000023152"/>
    </source>
</evidence>
<feature type="transmembrane region" description="Helical" evidence="8">
    <location>
        <begin position="150"/>
        <end position="177"/>
    </location>
</feature>
<name>X6MSD4_RETFI</name>
<comment type="subcellular location">
    <subcellularLocation>
        <location evidence="1">Cell inner membrane</location>
        <topology evidence="1">Multi-pass membrane protein</topology>
    </subcellularLocation>
</comment>
<dbReference type="PANTHER" id="PTHR30574">
    <property type="entry name" value="INNER MEMBRANE PROTEIN YEDE"/>
    <property type="match status" value="1"/>
</dbReference>
<keyword evidence="7 8" id="KW-0472">Membrane</keyword>
<evidence type="ECO:0000256" key="3">
    <source>
        <dbReference type="ARBA" id="ARBA00022475"/>
    </source>
</evidence>
<keyword evidence="10" id="KW-1185">Reference proteome</keyword>
<evidence type="ECO:0000256" key="2">
    <source>
        <dbReference type="ARBA" id="ARBA00022448"/>
    </source>
</evidence>
<reference evidence="9 10" key="1">
    <citation type="journal article" date="2013" name="Curr. Biol.">
        <title>The Genome of the Foraminiferan Reticulomyxa filosa.</title>
        <authorList>
            <person name="Glockner G."/>
            <person name="Hulsmann N."/>
            <person name="Schleicher M."/>
            <person name="Noegel A.A."/>
            <person name="Eichinger L."/>
            <person name="Gallinger C."/>
            <person name="Pawlowski J."/>
            <person name="Sierra R."/>
            <person name="Euteneuer U."/>
            <person name="Pillet L."/>
            <person name="Moustafa A."/>
            <person name="Platzer M."/>
            <person name="Groth M."/>
            <person name="Szafranski K."/>
            <person name="Schliwa M."/>
        </authorList>
    </citation>
    <scope>NUCLEOTIDE SEQUENCE [LARGE SCALE GENOMIC DNA]</scope>
</reference>
<keyword evidence="4" id="KW-0997">Cell inner membrane</keyword>
<dbReference type="EMBL" id="ASPP01018052">
    <property type="protein sequence ID" value="ETO16596.1"/>
    <property type="molecule type" value="Genomic_DNA"/>
</dbReference>
<feature type="transmembrane region" description="Helical" evidence="8">
    <location>
        <begin position="6"/>
        <end position="24"/>
    </location>
</feature>
<evidence type="ECO:0000256" key="4">
    <source>
        <dbReference type="ARBA" id="ARBA00022519"/>
    </source>
</evidence>
<evidence type="ECO:0000256" key="7">
    <source>
        <dbReference type="ARBA" id="ARBA00023136"/>
    </source>
</evidence>
<evidence type="ECO:0000256" key="1">
    <source>
        <dbReference type="ARBA" id="ARBA00004429"/>
    </source>
</evidence>
<evidence type="ECO:0000256" key="8">
    <source>
        <dbReference type="SAM" id="Phobius"/>
    </source>
</evidence>
<proteinExistence type="predicted"/>
<organism evidence="9 10">
    <name type="scientific">Reticulomyxa filosa</name>
    <dbReference type="NCBI Taxonomy" id="46433"/>
    <lineage>
        <taxon>Eukaryota</taxon>
        <taxon>Sar</taxon>
        <taxon>Rhizaria</taxon>
        <taxon>Retaria</taxon>
        <taxon>Foraminifera</taxon>
        <taxon>Monothalamids</taxon>
        <taxon>Reticulomyxidae</taxon>
        <taxon>Reticulomyxa</taxon>
    </lineage>
</organism>
<keyword evidence="5 8" id="KW-0812">Transmembrane</keyword>
<gene>
    <name evidence="9" type="ORF">RFI_20740</name>
</gene>
<keyword evidence="3" id="KW-1003">Cell membrane</keyword>
<dbReference type="InterPro" id="IPR007272">
    <property type="entry name" value="Sulf_transp_TsuA/YedE"/>
</dbReference>
<feature type="transmembrane region" description="Helical" evidence="8">
    <location>
        <begin position="218"/>
        <end position="244"/>
    </location>
</feature>
<dbReference type="OrthoDB" id="10254418at2759"/>
<keyword evidence="6 8" id="KW-1133">Transmembrane helix</keyword>
<feature type="transmembrane region" description="Helical" evidence="8">
    <location>
        <begin position="123"/>
        <end position="144"/>
    </location>
</feature>
<sequence>MIIGGALLGTGMTVCGACPGMVLIQTGAGVTTSVYTLTGGMVGAFAFGLCEPLLRPWISKADIRPKFVEHMSKLEGVFTYPVLAFALGCALHTFAFAIEVLVPWKSELPEKNVTTCNIFTCRYWPPHLAGAIIGLLQIPCLLVFGSTLGIIFFFFFFFVCYVTSAIVGSFVASAIAAGSPAPNRMPMSTQRAFVGGFLMLFGARLAQGCTSGHGISGLGLLSVASFACVAAMFAGGIVVTLIAFQNNVQRLSFQFFNGYEHFQKSVRNINIVNNTFCKVSFFGTFVFSKR</sequence>
<evidence type="ECO:0000313" key="9">
    <source>
        <dbReference type="EMBL" id="ETO16596.1"/>
    </source>
</evidence>
<dbReference type="AlphaFoldDB" id="X6MSD4"/>
<dbReference type="Pfam" id="PF04143">
    <property type="entry name" value="Sulf_transp"/>
    <property type="match status" value="1"/>
</dbReference>
<dbReference type="Proteomes" id="UP000023152">
    <property type="component" value="Unassembled WGS sequence"/>
</dbReference>
<dbReference type="PANTHER" id="PTHR30574:SF1">
    <property type="entry name" value="SULPHUR TRANSPORT DOMAIN-CONTAINING PROTEIN"/>
    <property type="match status" value="1"/>
</dbReference>
<dbReference type="OMA" id="NWWSIAY"/>
<comment type="caution">
    <text evidence="9">The sequence shown here is derived from an EMBL/GenBank/DDBJ whole genome shotgun (WGS) entry which is preliminary data.</text>
</comment>
<feature type="transmembrane region" description="Helical" evidence="8">
    <location>
        <begin position="78"/>
        <end position="102"/>
    </location>
</feature>
<feature type="transmembrane region" description="Helical" evidence="8">
    <location>
        <begin position="36"/>
        <end position="58"/>
    </location>
</feature>
<dbReference type="GO" id="GO:0005886">
    <property type="term" value="C:plasma membrane"/>
    <property type="evidence" value="ECO:0007669"/>
    <property type="project" value="UniProtKB-SubCell"/>
</dbReference>
<keyword evidence="2" id="KW-0813">Transport</keyword>
<accession>X6MSD4</accession>
<evidence type="ECO:0008006" key="11">
    <source>
        <dbReference type="Google" id="ProtNLM"/>
    </source>
</evidence>
<evidence type="ECO:0000256" key="6">
    <source>
        <dbReference type="ARBA" id="ARBA00022989"/>
    </source>
</evidence>
<evidence type="ECO:0000256" key="5">
    <source>
        <dbReference type="ARBA" id="ARBA00022692"/>
    </source>
</evidence>